<protein>
    <recommendedName>
        <fullName evidence="4">BTB domain-containing protein</fullName>
    </recommendedName>
</protein>
<dbReference type="EMBL" id="JARKIE010000053">
    <property type="protein sequence ID" value="KAJ7692257.1"/>
    <property type="molecule type" value="Genomic_DNA"/>
</dbReference>
<gene>
    <name evidence="2" type="ORF">B0H17DRAFT_1133266</name>
</gene>
<reference evidence="2" key="1">
    <citation type="submission" date="2023-03" db="EMBL/GenBank/DDBJ databases">
        <title>Massive genome expansion in bonnet fungi (Mycena s.s.) driven by repeated elements and novel gene families across ecological guilds.</title>
        <authorList>
            <consortium name="Lawrence Berkeley National Laboratory"/>
            <person name="Harder C.B."/>
            <person name="Miyauchi S."/>
            <person name="Viragh M."/>
            <person name="Kuo A."/>
            <person name="Thoen E."/>
            <person name="Andreopoulos B."/>
            <person name="Lu D."/>
            <person name="Skrede I."/>
            <person name="Drula E."/>
            <person name="Henrissat B."/>
            <person name="Morin E."/>
            <person name="Kohler A."/>
            <person name="Barry K."/>
            <person name="LaButti K."/>
            <person name="Morin E."/>
            <person name="Salamov A."/>
            <person name="Lipzen A."/>
            <person name="Mereny Z."/>
            <person name="Hegedus B."/>
            <person name="Baldrian P."/>
            <person name="Stursova M."/>
            <person name="Weitz H."/>
            <person name="Taylor A."/>
            <person name="Grigoriev I.V."/>
            <person name="Nagy L.G."/>
            <person name="Martin F."/>
            <person name="Kauserud H."/>
        </authorList>
    </citation>
    <scope>NUCLEOTIDE SEQUENCE</scope>
    <source>
        <strain evidence="2">CBHHK067</strain>
    </source>
</reference>
<dbReference type="Proteomes" id="UP001221757">
    <property type="component" value="Unassembled WGS sequence"/>
</dbReference>
<comment type="caution">
    <text evidence="2">The sequence shown here is derived from an EMBL/GenBank/DDBJ whole genome shotgun (WGS) entry which is preliminary data.</text>
</comment>
<evidence type="ECO:0000313" key="2">
    <source>
        <dbReference type="EMBL" id="KAJ7692257.1"/>
    </source>
</evidence>
<sequence>MPDEPAPIQDANAPFSGNPDLDNDGRRADFLLRSSDSVDFHVHREVLKYVRIPGRKQSFQRTGAGWETGVDPPGAQYGLVPASLSRTPLGPSDSLASTRFPATCSSTSTRLSGNFSFRACKKLLNETLTKPTLLDGHPHRVFSIAWLRNFPDLARRTAIFTVKYPVYPPDSPPVGGWPKLYQFHYACNRAAEHIAKTNRTPQLLSLEDSVRIPGTFVWWFDEHIAECKAIFCTGAWFARHIDRLVAQLRVRPRGETARRAALEIAPADCAVIEACPACSQRAAVDLSHFADKLAEKTDDSNASLAAARGKVSTSPRSAPRGTAPCAPNLVDVLAVKYSVSQTQIIVAWLLSAEFLPTQDRGPCWENIALLKLSAEDVARATALERNKRIVNQRGRMGSCTRGRRSSMGGDLCLLNMEYVRSGYA</sequence>
<evidence type="ECO:0000313" key="3">
    <source>
        <dbReference type="Proteomes" id="UP001221757"/>
    </source>
</evidence>
<name>A0AAD7DJF4_MYCRO</name>
<dbReference type="AlphaFoldDB" id="A0AAD7DJF4"/>
<keyword evidence="3" id="KW-1185">Reference proteome</keyword>
<evidence type="ECO:0000256" key="1">
    <source>
        <dbReference type="SAM" id="MobiDB-lite"/>
    </source>
</evidence>
<proteinExistence type="predicted"/>
<feature type="region of interest" description="Disordered" evidence="1">
    <location>
        <begin position="1"/>
        <end position="23"/>
    </location>
</feature>
<accession>A0AAD7DJF4</accession>
<organism evidence="2 3">
    <name type="scientific">Mycena rosella</name>
    <name type="common">Pink bonnet</name>
    <name type="synonym">Agaricus rosellus</name>
    <dbReference type="NCBI Taxonomy" id="1033263"/>
    <lineage>
        <taxon>Eukaryota</taxon>
        <taxon>Fungi</taxon>
        <taxon>Dikarya</taxon>
        <taxon>Basidiomycota</taxon>
        <taxon>Agaricomycotina</taxon>
        <taxon>Agaricomycetes</taxon>
        <taxon>Agaricomycetidae</taxon>
        <taxon>Agaricales</taxon>
        <taxon>Marasmiineae</taxon>
        <taxon>Mycenaceae</taxon>
        <taxon>Mycena</taxon>
    </lineage>
</organism>
<evidence type="ECO:0008006" key="4">
    <source>
        <dbReference type="Google" id="ProtNLM"/>
    </source>
</evidence>